<dbReference type="RefSeq" id="WP_285390493.1">
    <property type="nucleotide sequence ID" value="NZ_JASSVS010000004.1"/>
</dbReference>
<dbReference type="Pfam" id="PF05532">
    <property type="entry name" value="CsbD"/>
    <property type="match status" value="1"/>
</dbReference>
<keyword evidence="4" id="KW-1185">Reference proteome</keyword>
<sequence length="68" mass="7967">MSLFSADEMKAKWKQQVGKAKQYWGKLTEDELLEAEGRQEKLVGLVQERYAVTRDEAEKQVKEFFGKK</sequence>
<proteinExistence type="inferred from homology"/>
<evidence type="ECO:0000313" key="4">
    <source>
        <dbReference type="Proteomes" id="UP001227964"/>
    </source>
</evidence>
<dbReference type="PANTHER" id="PTHR34977:SF1">
    <property type="entry name" value="UPF0337 PROTEIN YJBJ"/>
    <property type="match status" value="1"/>
</dbReference>
<dbReference type="Proteomes" id="UP001227964">
    <property type="component" value="Unassembled WGS sequence"/>
</dbReference>
<dbReference type="Gene3D" id="1.10.1470.10">
    <property type="entry name" value="YjbJ"/>
    <property type="match status" value="1"/>
</dbReference>
<comment type="similarity">
    <text evidence="1">Belongs to the UPF0337 (CsbD) family.</text>
</comment>
<reference evidence="3 4" key="1">
    <citation type="submission" date="2023-06" db="EMBL/GenBank/DDBJ databases">
        <title>Marinobacter azerbaijanicus a moderately halophilic, isolated from Urmia Lake in Azerbaijan region of Iran.</title>
        <authorList>
            <person name="Sanchez-Porro C."/>
            <person name="Aghdam E.M."/>
            <person name="Saheb S.M."/>
            <person name="Tarhriz V."/>
            <person name="Kazemi E."/>
            <person name="Ammozegar M.A."/>
            <person name="Ventosa A."/>
            <person name="Hejazi M.S."/>
        </authorList>
    </citation>
    <scope>NUCLEOTIDE SEQUENCE [LARGE SCALE GENOMIC DNA]</scope>
    <source>
        <strain evidence="3 4">TBZ242</strain>
    </source>
</reference>
<evidence type="ECO:0000313" key="3">
    <source>
        <dbReference type="EMBL" id="MDL0431421.1"/>
    </source>
</evidence>
<dbReference type="InterPro" id="IPR026042">
    <property type="entry name" value="YjbJ"/>
</dbReference>
<evidence type="ECO:0000256" key="1">
    <source>
        <dbReference type="ARBA" id="ARBA00009129"/>
    </source>
</evidence>
<dbReference type="EMBL" id="JASSVS010000004">
    <property type="protein sequence ID" value="MDL0431421.1"/>
    <property type="molecule type" value="Genomic_DNA"/>
</dbReference>
<gene>
    <name evidence="3" type="ORF">QPM17_09790</name>
</gene>
<organism evidence="3 4">
    <name type="scientific">Marinobacter azerbaijanicus</name>
    <dbReference type="NCBI Taxonomy" id="3050455"/>
    <lineage>
        <taxon>Bacteria</taxon>
        <taxon>Pseudomonadati</taxon>
        <taxon>Pseudomonadota</taxon>
        <taxon>Gammaproteobacteria</taxon>
        <taxon>Pseudomonadales</taxon>
        <taxon>Marinobacteraceae</taxon>
        <taxon>Marinobacter</taxon>
    </lineage>
</organism>
<dbReference type="PANTHER" id="PTHR34977">
    <property type="entry name" value="UPF0337 PROTEIN YJBJ"/>
    <property type="match status" value="1"/>
</dbReference>
<dbReference type="InterPro" id="IPR050423">
    <property type="entry name" value="UPF0337_stress_rsp"/>
</dbReference>
<protein>
    <submittedName>
        <fullName evidence="3">CsbD family protein</fullName>
    </submittedName>
</protein>
<comment type="caution">
    <text evidence="3">The sequence shown here is derived from an EMBL/GenBank/DDBJ whole genome shotgun (WGS) entry which is preliminary data.</text>
</comment>
<dbReference type="InterPro" id="IPR008462">
    <property type="entry name" value="CsbD"/>
</dbReference>
<dbReference type="SUPFAM" id="SSF69047">
    <property type="entry name" value="Hypothetical protein YjbJ"/>
    <property type="match status" value="1"/>
</dbReference>
<dbReference type="PIRSF" id="PIRSF039008">
    <property type="entry name" value="YjbJ"/>
    <property type="match status" value="1"/>
</dbReference>
<accession>A0ABT7IB83</accession>
<name>A0ABT7IB83_9GAMM</name>
<evidence type="ECO:0000259" key="2">
    <source>
        <dbReference type="Pfam" id="PF05532"/>
    </source>
</evidence>
<dbReference type="InterPro" id="IPR036629">
    <property type="entry name" value="YjbJ_sf"/>
</dbReference>
<feature type="domain" description="CsbD-like" evidence="2">
    <location>
        <begin position="7"/>
        <end position="59"/>
    </location>
</feature>